<feature type="region of interest" description="Disordered" evidence="9">
    <location>
        <begin position="457"/>
        <end position="486"/>
    </location>
</feature>
<dbReference type="PRINTS" id="PR00465">
    <property type="entry name" value="EP450IV"/>
</dbReference>
<dbReference type="Gene3D" id="1.10.630.10">
    <property type="entry name" value="Cytochrome P450"/>
    <property type="match status" value="1"/>
</dbReference>
<keyword evidence="11" id="KW-1185">Reference proteome</keyword>
<dbReference type="AlphaFoldDB" id="A0AAE0NM64"/>
<evidence type="ECO:0000256" key="1">
    <source>
        <dbReference type="ARBA" id="ARBA00001971"/>
    </source>
</evidence>
<evidence type="ECO:0000256" key="3">
    <source>
        <dbReference type="ARBA" id="ARBA00022617"/>
    </source>
</evidence>
<gene>
    <name evidence="10" type="ORF">B0T24DRAFT_515731</name>
</gene>
<dbReference type="InterPro" id="IPR002403">
    <property type="entry name" value="Cyt_P450_E_grp-IV"/>
</dbReference>
<dbReference type="Proteomes" id="UP001287356">
    <property type="component" value="Unassembled WGS sequence"/>
</dbReference>
<dbReference type="GO" id="GO:0016705">
    <property type="term" value="F:oxidoreductase activity, acting on paired donors, with incorporation or reduction of molecular oxygen"/>
    <property type="evidence" value="ECO:0007669"/>
    <property type="project" value="InterPro"/>
</dbReference>
<dbReference type="InterPro" id="IPR017972">
    <property type="entry name" value="Cyt_P450_CS"/>
</dbReference>
<proteinExistence type="inferred from homology"/>
<dbReference type="GO" id="GO:0005506">
    <property type="term" value="F:iron ion binding"/>
    <property type="evidence" value="ECO:0007669"/>
    <property type="project" value="InterPro"/>
</dbReference>
<evidence type="ECO:0000256" key="2">
    <source>
        <dbReference type="ARBA" id="ARBA00010617"/>
    </source>
</evidence>
<comment type="similarity">
    <text evidence="2 8">Belongs to the cytochrome P450 family.</text>
</comment>
<dbReference type="InterPro" id="IPR036396">
    <property type="entry name" value="Cyt_P450_sf"/>
</dbReference>
<evidence type="ECO:0000313" key="10">
    <source>
        <dbReference type="EMBL" id="KAK3384048.1"/>
    </source>
</evidence>
<reference evidence="10" key="1">
    <citation type="journal article" date="2023" name="Mol. Phylogenet. Evol.">
        <title>Genome-scale phylogeny and comparative genomics of the fungal order Sordariales.</title>
        <authorList>
            <person name="Hensen N."/>
            <person name="Bonometti L."/>
            <person name="Westerberg I."/>
            <person name="Brannstrom I.O."/>
            <person name="Guillou S."/>
            <person name="Cros-Aarteil S."/>
            <person name="Calhoun S."/>
            <person name="Haridas S."/>
            <person name="Kuo A."/>
            <person name="Mondo S."/>
            <person name="Pangilinan J."/>
            <person name="Riley R."/>
            <person name="LaButti K."/>
            <person name="Andreopoulos B."/>
            <person name="Lipzen A."/>
            <person name="Chen C."/>
            <person name="Yan M."/>
            <person name="Daum C."/>
            <person name="Ng V."/>
            <person name="Clum A."/>
            <person name="Steindorff A."/>
            <person name="Ohm R.A."/>
            <person name="Martin F."/>
            <person name="Silar P."/>
            <person name="Natvig D.O."/>
            <person name="Lalanne C."/>
            <person name="Gautier V."/>
            <person name="Ament-Velasquez S.L."/>
            <person name="Kruys A."/>
            <person name="Hutchinson M.I."/>
            <person name="Powell A.J."/>
            <person name="Barry K."/>
            <person name="Miller A.N."/>
            <person name="Grigoriev I.V."/>
            <person name="Debuchy R."/>
            <person name="Gladieux P."/>
            <person name="Hiltunen Thoren M."/>
            <person name="Johannesson H."/>
        </authorList>
    </citation>
    <scope>NUCLEOTIDE SEQUENCE</scope>
    <source>
        <strain evidence="10">CBS 958.72</strain>
    </source>
</reference>
<sequence>MATYLVAAAALLAICYIYRLLLPRPPLPGIPHNPASTRRLFGDMGAAKALGRQTGEMSAAIFHIARNIMQQHQPADTPYKIPIAQLLVPSFLPGTGAHVVVVDDAREAEDILVRRNREFDRSELTAQFFRPVFPRSTIAQPTTPALRAQKRLWSDVMGADFLRRVVAPNICGAAEEVVELWRIKAAAAAEAKGVDGLGEGGRPFDVKHDFGTAALDAIWVAVLGSKLGAMRREIERVRQHKACGEEAKAAPGQSGALPSSAVAVQQAVEHMNRIVTAGFGSVWPAAAFFWIQLTPAYRRFKRVAYGEVRGLMAAACARFDSDGADELDTCAMDLVLRREMLAAKKAGRPVPDPTRDPAMLQELLLLLLAVTAQSTLRSALHSAFLTTSNTSNKTPSATAILDAAIPYLDAVIEETVRMSTTAGVIARRAVADTTILGCRVPAGTNVLLNTRLSPTGGVPEELRSATSRAAQARRGGGGPDGSPGREMHVFEPRRWLVSDASSKGGGEVFDAHALPALVFGGGLRGCFGKRLAMLELRIMVVYLVLNFEFLPLPDDLATMTGEERLFRGPRTCFVRLKAL</sequence>
<evidence type="ECO:0000256" key="6">
    <source>
        <dbReference type="ARBA" id="ARBA00023033"/>
    </source>
</evidence>
<dbReference type="InterPro" id="IPR050121">
    <property type="entry name" value="Cytochrome_P450_monoxygenase"/>
</dbReference>
<dbReference type="GO" id="GO:0020037">
    <property type="term" value="F:heme binding"/>
    <property type="evidence" value="ECO:0007669"/>
    <property type="project" value="InterPro"/>
</dbReference>
<organism evidence="10 11">
    <name type="scientific">Lasiosphaeria ovina</name>
    <dbReference type="NCBI Taxonomy" id="92902"/>
    <lineage>
        <taxon>Eukaryota</taxon>
        <taxon>Fungi</taxon>
        <taxon>Dikarya</taxon>
        <taxon>Ascomycota</taxon>
        <taxon>Pezizomycotina</taxon>
        <taxon>Sordariomycetes</taxon>
        <taxon>Sordariomycetidae</taxon>
        <taxon>Sordariales</taxon>
        <taxon>Lasiosphaeriaceae</taxon>
        <taxon>Lasiosphaeria</taxon>
    </lineage>
</organism>
<keyword evidence="8" id="KW-0560">Oxidoreductase</keyword>
<evidence type="ECO:0000256" key="5">
    <source>
        <dbReference type="ARBA" id="ARBA00023004"/>
    </source>
</evidence>
<dbReference type="GO" id="GO:0004497">
    <property type="term" value="F:monooxygenase activity"/>
    <property type="evidence" value="ECO:0007669"/>
    <property type="project" value="UniProtKB-KW"/>
</dbReference>
<name>A0AAE0NM64_9PEZI</name>
<dbReference type="PANTHER" id="PTHR24305:SF232">
    <property type="entry name" value="P450, PUTATIVE (EUROFUNG)-RELATED"/>
    <property type="match status" value="1"/>
</dbReference>
<evidence type="ECO:0000256" key="7">
    <source>
        <dbReference type="PIRSR" id="PIRSR602403-1"/>
    </source>
</evidence>
<dbReference type="Pfam" id="PF00067">
    <property type="entry name" value="p450"/>
    <property type="match status" value="2"/>
</dbReference>
<keyword evidence="4 7" id="KW-0479">Metal-binding</keyword>
<keyword evidence="5 7" id="KW-0408">Iron</keyword>
<reference evidence="10" key="2">
    <citation type="submission" date="2023-06" db="EMBL/GenBank/DDBJ databases">
        <authorList>
            <consortium name="Lawrence Berkeley National Laboratory"/>
            <person name="Haridas S."/>
            <person name="Hensen N."/>
            <person name="Bonometti L."/>
            <person name="Westerberg I."/>
            <person name="Brannstrom I.O."/>
            <person name="Guillou S."/>
            <person name="Cros-Aarteil S."/>
            <person name="Calhoun S."/>
            <person name="Kuo A."/>
            <person name="Mondo S."/>
            <person name="Pangilinan J."/>
            <person name="Riley R."/>
            <person name="Labutti K."/>
            <person name="Andreopoulos B."/>
            <person name="Lipzen A."/>
            <person name="Chen C."/>
            <person name="Yanf M."/>
            <person name="Daum C."/>
            <person name="Ng V."/>
            <person name="Clum A."/>
            <person name="Steindorff A."/>
            <person name="Ohm R."/>
            <person name="Martin F."/>
            <person name="Silar P."/>
            <person name="Natvig D."/>
            <person name="Lalanne C."/>
            <person name="Gautier V."/>
            <person name="Ament-Velasquez S.L."/>
            <person name="Kruys A."/>
            <person name="Hutchinson M.I."/>
            <person name="Powell A.J."/>
            <person name="Barry K."/>
            <person name="Miller A.N."/>
            <person name="Grigoriev I.V."/>
            <person name="Debuchy R."/>
            <person name="Gladieux P."/>
            <person name="Thoren M.H."/>
            <person name="Johannesson H."/>
        </authorList>
    </citation>
    <scope>NUCLEOTIDE SEQUENCE</scope>
    <source>
        <strain evidence="10">CBS 958.72</strain>
    </source>
</reference>
<comment type="cofactor">
    <cofactor evidence="1 7">
        <name>heme</name>
        <dbReference type="ChEBI" id="CHEBI:30413"/>
    </cofactor>
</comment>
<dbReference type="SUPFAM" id="SSF48264">
    <property type="entry name" value="Cytochrome P450"/>
    <property type="match status" value="2"/>
</dbReference>
<dbReference type="EMBL" id="JAULSN010000001">
    <property type="protein sequence ID" value="KAK3384048.1"/>
    <property type="molecule type" value="Genomic_DNA"/>
</dbReference>
<accession>A0AAE0NM64</accession>
<evidence type="ECO:0000256" key="9">
    <source>
        <dbReference type="SAM" id="MobiDB-lite"/>
    </source>
</evidence>
<feature type="compositionally biased region" description="Low complexity" evidence="9">
    <location>
        <begin position="464"/>
        <end position="473"/>
    </location>
</feature>
<keyword evidence="3 7" id="KW-0349">Heme</keyword>
<dbReference type="PROSITE" id="PS00086">
    <property type="entry name" value="CYTOCHROME_P450"/>
    <property type="match status" value="1"/>
</dbReference>
<evidence type="ECO:0000256" key="8">
    <source>
        <dbReference type="RuleBase" id="RU000461"/>
    </source>
</evidence>
<dbReference type="InterPro" id="IPR001128">
    <property type="entry name" value="Cyt_P450"/>
</dbReference>
<feature type="binding site" description="axial binding residue" evidence="7">
    <location>
        <position position="526"/>
    </location>
    <ligand>
        <name>heme</name>
        <dbReference type="ChEBI" id="CHEBI:30413"/>
    </ligand>
    <ligandPart>
        <name>Fe</name>
        <dbReference type="ChEBI" id="CHEBI:18248"/>
    </ligandPart>
</feature>
<evidence type="ECO:0000256" key="4">
    <source>
        <dbReference type="ARBA" id="ARBA00022723"/>
    </source>
</evidence>
<comment type="caution">
    <text evidence="10">The sequence shown here is derived from an EMBL/GenBank/DDBJ whole genome shotgun (WGS) entry which is preliminary data.</text>
</comment>
<protein>
    <submittedName>
        <fullName evidence="10">Cytochrome P450</fullName>
    </submittedName>
</protein>
<evidence type="ECO:0000313" key="11">
    <source>
        <dbReference type="Proteomes" id="UP001287356"/>
    </source>
</evidence>
<dbReference type="PANTHER" id="PTHR24305">
    <property type="entry name" value="CYTOCHROME P450"/>
    <property type="match status" value="1"/>
</dbReference>
<keyword evidence="6 8" id="KW-0503">Monooxygenase</keyword>